<evidence type="ECO:0000313" key="1">
    <source>
        <dbReference type="EMBL" id="MEQ2195860.1"/>
    </source>
</evidence>
<dbReference type="Proteomes" id="UP001434883">
    <property type="component" value="Unassembled WGS sequence"/>
</dbReference>
<organism evidence="1 2">
    <name type="scientific">Xenoophorus captivus</name>
    <dbReference type="NCBI Taxonomy" id="1517983"/>
    <lineage>
        <taxon>Eukaryota</taxon>
        <taxon>Metazoa</taxon>
        <taxon>Chordata</taxon>
        <taxon>Craniata</taxon>
        <taxon>Vertebrata</taxon>
        <taxon>Euteleostomi</taxon>
        <taxon>Actinopterygii</taxon>
        <taxon>Neopterygii</taxon>
        <taxon>Teleostei</taxon>
        <taxon>Neoteleostei</taxon>
        <taxon>Acanthomorphata</taxon>
        <taxon>Ovalentaria</taxon>
        <taxon>Atherinomorphae</taxon>
        <taxon>Cyprinodontiformes</taxon>
        <taxon>Goodeidae</taxon>
        <taxon>Xenoophorus</taxon>
    </lineage>
</organism>
<name>A0ABV0QJ81_9TELE</name>
<comment type="caution">
    <text evidence="1">The sequence shown here is derived from an EMBL/GenBank/DDBJ whole genome shotgun (WGS) entry which is preliminary data.</text>
</comment>
<dbReference type="EMBL" id="JAHRIN010012534">
    <property type="protein sequence ID" value="MEQ2195860.1"/>
    <property type="molecule type" value="Genomic_DNA"/>
</dbReference>
<proteinExistence type="predicted"/>
<protein>
    <submittedName>
        <fullName evidence="1">Uncharacterized protein</fullName>
    </submittedName>
</protein>
<sequence>MHGLLRTQWFPSDWVLAVFGKMRTGPFRTILLCNWSQIGRVAGEGQRGEEGQRLCLVLSEGFGVDLKASWGVGLLGFCVVRGQVEGGLLGHLDSNLDGVGVPLALVEEGRKEAAPWVDL</sequence>
<reference evidence="1 2" key="1">
    <citation type="submission" date="2021-06" db="EMBL/GenBank/DDBJ databases">
        <authorList>
            <person name="Palmer J.M."/>
        </authorList>
    </citation>
    <scope>NUCLEOTIDE SEQUENCE [LARGE SCALE GENOMIC DNA]</scope>
    <source>
        <strain evidence="1 2">XC_2019</strain>
        <tissue evidence="1">Muscle</tissue>
    </source>
</reference>
<accession>A0ABV0QJ81</accession>
<keyword evidence="2" id="KW-1185">Reference proteome</keyword>
<evidence type="ECO:0000313" key="2">
    <source>
        <dbReference type="Proteomes" id="UP001434883"/>
    </source>
</evidence>
<gene>
    <name evidence="1" type="ORF">XENOCAPTIV_019473</name>
</gene>